<reference evidence="2 3" key="1">
    <citation type="journal article" date="2014" name="Genome Announc.">
        <title>Draft Genome Sequence of the Haloacid-Degrading Burkholderia caribensis Strain MBA4.</title>
        <authorList>
            <person name="Pan Y."/>
            <person name="Kong K.F."/>
            <person name="Tsang J.S."/>
        </authorList>
    </citation>
    <scope>NUCLEOTIDE SEQUENCE [LARGE SCALE GENOMIC DNA]</scope>
    <source>
        <strain evidence="2 3">852011</strain>
    </source>
</reference>
<dbReference type="AlphaFoldDB" id="A0A9Q6WQD6"/>
<proteinExistence type="predicted"/>
<accession>A0A9Q6WQD6</accession>
<dbReference type="Proteomes" id="UP000509548">
    <property type="component" value="Plasmid unnamed"/>
</dbReference>
<sequence length="161" mass="17993">MLTDLRMRNILKIFSAQRESDRVAKNIEPDALNTAIRSVAILVDSQVAFGSRAADVAGQLGPSAIEMLVSRLHTPSCPTPETFESGVRGLGAWLTAWQFAVFEILFHFRSSAVEVLRRIAWGEYDWTQGNALEILVRLAAEGIGRDVMTADFHQNFRTRCR</sequence>
<evidence type="ECO:0000313" key="2">
    <source>
        <dbReference type="EMBL" id="QLB67038.1"/>
    </source>
</evidence>
<keyword evidence="4" id="KW-1185">Reference proteome</keyword>
<protein>
    <submittedName>
        <fullName evidence="2">Uncharacterized protein</fullName>
    </submittedName>
</protein>
<name>A0A9Q6WQD6_9BURK</name>
<dbReference type="EMBL" id="CP015960">
    <property type="protein sequence ID" value="QLB67038.1"/>
    <property type="molecule type" value="Genomic_DNA"/>
</dbReference>
<evidence type="ECO:0000313" key="3">
    <source>
        <dbReference type="Proteomes" id="UP000509548"/>
    </source>
</evidence>
<reference evidence="2" key="2">
    <citation type="submission" date="2016-06" db="EMBL/GenBank/DDBJ databases">
        <authorList>
            <person name="Huang P."/>
            <person name="Jiang X."/>
            <person name="Liu X."/>
        </authorList>
    </citation>
    <scope>NUCLEOTIDE SEQUENCE</scope>
    <source>
        <strain evidence="2">852011</strain>
        <plasmid evidence="2">unnamed</plasmid>
    </source>
</reference>
<geneLocation type="plasmid" evidence="2">
    <name>unnamed</name>
</geneLocation>
<reference evidence="1 4" key="3">
    <citation type="submission" date="2024-01" db="EMBL/GenBank/DDBJ databases">
        <title>The diversity of rhizobia nodulating Mimosa spp. in eleven states of Brazil covering several biomes is determined by host plant, location, and edaphic factors.</title>
        <authorList>
            <person name="Rouws L."/>
            <person name="Barauna A."/>
            <person name="Beukes C."/>
            <person name="De Faria S.M."/>
            <person name="Gross E."/>
            <person name="Dos Reis Junior F.B."/>
            <person name="Simon M."/>
            <person name="Maluk M."/>
            <person name="Odee D.W."/>
            <person name="Kenicer G."/>
            <person name="Young J.P.W."/>
            <person name="Reis V.M."/>
            <person name="Zilli J."/>
            <person name="James E.K."/>
        </authorList>
    </citation>
    <scope>NUCLEOTIDE SEQUENCE [LARGE SCALE GENOMIC DNA]</scope>
    <source>
        <strain evidence="1 4">JHI1651</strain>
    </source>
</reference>
<dbReference type="EMBL" id="JAYLVJ010000020">
    <property type="protein sequence ID" value="MEO1755802.1"/>
    <property type="molecule type" value="Genomic_DNA"/>
</dbReference>
<dbReference type="RefSeq" id="WP_107202326.1">
    <property type="nucleotide sequence ID" value="NZ_CP015960.1"/>
</dbReference>
<gene>
    <name evidence="2" type="ORF">A9O66_31560</name>
    <name evidence="1" type="ORF">VOI32_17905</name>
</gene>
<keyword evidence="2" id="KW-0614">Plasmid</keyword>
<dbReference type="Proteomes" id="UP001462961">
    <property type="component" value="Unassembled WGS sequence"/>
</dbReference>
<organism evidence="2 3">
    <name type="scientific">Paraburkholderia caribensis</name>
    <dbReference type="NCBI Taxonomy" id="75105"/>
    <lineage>
        <taxon>Bacteria</taxon>
        <taxon>Pseudomonadati</taxon>
        <taxon>Pseudomonadota</taxon>
        <taxon>Betaproteobacteria</taxon>
        <taxon>Burkholderiales</taxon>
        <taxon>Burkholderiaceae</taxon>
        <taxon>Paraburkholderia</taxon>
    </lineage>
</organism>
<geneLocation type="plasmid" evidence="3"/>
<evidence type="ECO:0000313" key="4">
    <source>
        <dbReference type="Proteomes" id="UP001462961"/>
    </source>
</evidence>
<evidence type="ECO:0000313" key="1">
    <source>
        <dbReference type="EMBL" id="MEO1755802.1"/>
    </source>
</evidence>